<dbReference type="STRING" id="56780.SYN_01042"/>
<dbReference type="InParanoid" id="Q2LX26"/>
<dbReference type="InterPro" id="IPR036390">
    <property type="entry name" value="WH_DNA-bd_sf"/>
</dbReference>
<dbReference type="InterPro" id="IPR036388">
    <property type="entry name" value="WH-like_DNA-bd_sf"/>
</dbReference>
<organism evidence="2 3">
    <name type="scientific">Syntrophus aciditrophicus (strain SB)</name>
    <dbReference type="NCBI Taxonomy" id="56780"/>
    <lineage>
        <taxon>Bacteria</taxon>
        <taxon>Pseudomonadati</taxon>
        <taxon>Thermodesulfobacteriota</taxon>
        <taxon>Syntrophia</taxon>
        <taxon>Syntrophales</taxon>
        <taxon>Syntrophaceae</taxon>
        <taxon>Syntrophus</taxon>
    </lineage>
</organism>
<dbReference type="InterPro" id="IPR051815">
    <property type="entry name" value="Molybdate_resp_trans_reg"/>
</dbReference>
<dbReference type="Proteomes" id="UP000001933">
    <property type="component" value="Chromosome"/>
</dbReference>
<feature type="domain" description="HTH lysR-type" evidence="1">
    <location>
        <begin position="24"/>
        <end position="80"/>
    </location>
</feature>
<dbReference type="InterPro" id="IPR000847">
    <property type="entry name" value="LysR_HTH_N"/>
</dbReference>
<dbReference type="Gene3D" id="1.10.10.10">
    <property type="entry name" value="Winged helix-like DNA-binding domain superfamily/Winged helix DNA-binding domain"/>
    <property type="match status" value="1"/>
</dbReference>
<gene>
    <name evidence="2" type="ORF">SYN_01042</name>
</gene>
<proteinExistence type="predicted"/>
<dbReference type="GO" id="GO:0003700">
    <property type="term" value="F:DNA-binding transcription factor activity"/>
    <property type="evidence" value="ECO:0007669"/>
    <property type="project" value="InterPro"/>
</dbReference>
<dbReference type="Pfam" id="PF00126">
    <property type="entry name" value="HTH_1"/>
    <property type="match status" value="1"/>
</dbReference>
<dbReference type="eggNOG" id="COG2005">
    <property type="taxonomic scope" value="Bacteria"/>
</dbReference>
<name>Q2LX26_SYNAS</name>
<dbReference type="PANTHER" id="PTHR30432:SF1">
    <property type="entry name" value="DNA-BINDING TRANSCRIPTIONAL DUAL REGULATOR MODE"/>
    <property type="match status" value="1"/>
</dbReference>
<sequence>MNIQYKIWLEKDGRVLFGKGRDELLKAIAECRSLNAAAKKLNMSYRAAWGRLKASEKRLGIPLVEIESQKQGMHLTEQAEALLKAFDQLDEEVSSLIAQRTQQLSFICNPDNRKKDSPNSP</sequence>
<protein>
    <submittedName>
        <fullName evidence="2">Molybdenum transport regulatory protein, lysR family</fullName>
    </submittedName>
</protein>
<reference evidence="2 3" key="1">
    <citation type="journal article" date="2007" name="Proc. Natl. Acad. Sci. U.S.A.">
        <title>The genome of Syntrophus aciditrophicus: life at the thermodynamic limit of microbial growth.</title>
        <authorList>
            <person name="McInerney M.J."/>
            <person name="Rohlin L."/>
            <person name="Mouttaki H."/>
            <person name="Kim U."/>
            <person name="Krupp R.S."/>
            <person name="Rios-Hernandez L."/>
            <person name="Sieber J."/>
            <person name="Struchtemeyer C.G."/>
            <person name="Bhattacharyya A."/>
            <person name="Campbell J.W."/>
            <person name="Gunsalus R.P."/>
        </authorList>
    </citation>
    <scope>NUCLEOTIDE SEQUENCE [LARGE SCALE GENOMIC DNA]</scope>
    <source>
        <strain evidence="2 3">SB</strain>
    </source>
</reference>
<dbReference type="AlphaFoldDB" id="Q2LX26"/>
<evidence type="ECO:0000313" key="2">
    <source>
        <dbReference type="EMBL" id="ABC78636.1"/>
    </source>
</evidence>
<dbReference type="EMBL" id="CP000252">
    <property type="protein sequence ID" value="ABC78636.1"/>
    <property type="molecule type" value="Genomic_DNA"/>
</dbReference>
<dbReference type="RefSeq" id="WP_011418653.1">
    <property type="nucleotide sequence ID" value="NC_007759.1"/>
</dbReference>
<dbReference type="KEGG" id="sat:SYN_01042"/>
<dbReference type="PANTHER" id="PTHR30432">
    <property type="entry name" value="TRANSCRIPTIONAL REGULATOR MODE"/>
    <property type="match status" value="1"/>
</dbReference>
<dbReference type="SUPFAM" id="SSF46785">
    <property type="entry name" value="Winged helix' DNA-binding domain"/>
    <property type="match status" value="1"/>
</dbReference>
<accession>Q2LX26</accession>
<dbReference type="HOGENOM" id="CLU_125440_2_1_7"/>
<evidence type="ECO:0000313" key="3">
    <source>
        <dbReference type="Proteomes" id="UP000001933"/>
    </source>
</evidence>
<keyword evidence="3" id="KW-1185">Reference proteome</keyword>
<evidence type="ECO:0000259" key="1">
    <source>
        <dbReference type="Pfam" id="PF00126"/>
    </source>
</evidence>